<dbReference type="Proteomes" id="UP000254076">
    <property type="component" value="Unassembled WGS sequence"/>
</dbReference>
<evidence type="ECO:0000313" key="1">
    <source>
        <dbReference type="EMBL" id="SUN11964.1"/>
    </source>
</evidence>
<evidence type="ECO:0000313" key="2">
    <source>
        <dbReference type="Proteomes" id="UP000254076"/>
    </source>
</evidence>
<dbReference type="EMBL" id="UHEQ01000003">
    <property type="protein sequence ID" value="SUN11964.1"/>
    <property type="molecule type" value="Genomic_DNA"/>
</dbReference>
<accession>A0A8B4R920</accession>
<comment type="caution">
    <text evidence="1">The sequence shown here is derived from an EMBL/GenBank/DDBJ whole genome shotgun (WGS) entry which is preliminary data.</text>
</comment>
<gene>
    <name evidence="1" type="ORF">NCTC8185_00065</name>
</gene>
<dbReference type="AlphaFoldDB" id="A0A8B4R920"/>
<reference evidence="1 2" key="1">
    <citation type="submission" date="2018-06" db="EMBL/GenBank/DDBJ databases">
        <authorList>
            <consortium name="Pathogen Informatics"/>
            <person name="Doyle S."/>
        </authorList>
    </citation>
    <scope>NUCLEOTIDE SEQUENCE [LARGE SCALE GENOMIC DNA]</scope>
    <source>
        <strain evidence="1 2">NCTC8185</strain>
    </source>
</reference>
<organism evidence="1 2">
    <name type="scientific">Streptococcus agalactiae</name>
    <dbReference type="NCBI Taxonomy" id="1311"/>
    <lineage>
        <taxon>Bacteria</taxon>
        <taxon>Bacillati</taxon>
        <taxon>Bacillota</taxon>
        <taxon>Bacilli</taxon>
        <taxon>Lactobacillales</taxon>
        <taxon>Streptococcaceae</taxon>
        <taxon>Streptococcus</taxon>
    </lineage>
</organism>
<name>A0A8B4R920_STRAG</name>
<protein>
    <recommendedName>
        <fullName evidence="3">Apea-like HEPN domain-containing protein</fullName>
    </recommendedName>
</protein>
<sequence>MRFEVKLDFDFFEIEDPWGTAIKLPNGAVLSFWNCKINYVNSNLSHYLLINSEQKQNIEQAIILLSFFTTIPFVAINKDFYQTNEDYYETQKENVATQTWCEKLEIITLRLKATRNRKHRETILSLMLMCSLGALHEYREHEDEQFFMYFKPVEKLAKLQIDNNGILQDTSGNRKEEFKKFLVEMFNTNFSKTRFDDSTLEEISGTLNGALEKYLESKNHRRIVLALSSLVESCENEETKKRLRKIDSSRIQHLVNIRNDIAHGNIVSININDLEEIEFLARQMISIYYFGENFERYSLSSKKFNIQLW</sequence>
<dbReference type="RefSeq" id="WP_154700337.1">
    <property type="nucleotide sequence ID" value="NZ_UHEQ01000003.1"/>
</dbReference>
<proteinExistence type="predicted"/>
<evidence type="ECO:0008006" key="3">
    <source>
        <dbReference type="Google" id="ProtNLM"/>
    </source>
</evidence>